<evidence type="ECO:0000313" key="1">
    <source>
        <dbReference type="EnsemblMetazoa" id="SCAU009437-PA"/>
    </source>
</evidence>
<protein>
    <submittedName>
        <fullName evidence="1">Uncharacterized protein</fullName>
    </submittedName>
</protein>
<name>A0A1I8PMN2_STOCA</name>
<sequence>MCPYSKFCWIFGFQIALLAIGTNSYGRRKTWTFEIQSVETTTSDPNIIDLELAVERVSRGVYAISGAFDLKTDVVEGDNNQVEALVYRSSDGVEEYKPIPFKMTRQHVYDAFNGYYKDMLMDALKDCSDLPVFKDKITPPIEKKLYTLTQCQFTRDGFADHVATGFYKVVLYGTGECDWGITVIAKVEPDI</sequence>
<dbReference type="VEuPathDB" id="VectorBase:SCAU009437"/>
<dbReference type="PANTHER" id="PTHR21112">
    <property type="entry name" value="CHEMOSENSORY PROTEIN A 29A-RELATED"/>
    <property type="match status" value="1"/>
</dbReference>
<dbReference type="Proteomes" id="UP000095300">
    <property type="component" value="Unassembled WGS sequence"/>
</dbReference>
<keyword evidence="2" id="KW-1185">Reference proteome</keyword>
<organism evidence="1 2">
    <name type="scientific">Stomoxys calcitrans</name>
    <name type="common">Stable fly</name>
    <name type="synonym">Conops calcitrans</name>
    <dbReference type="NCBI Taxonomy" id="35570"/>
    <lineage>
        <taxon>Eukaryota</taxon>
        <taxon>Metazoa</taxon>
        <taxon>Ecdysozoa</taxon>
        <taxon>Arthropoda</taxon>
        <taxon>Hexapoda</taxon>
        <taxon>Insecta</taxon>
        <taxon>Pterygota</taxon>
        <taxon>Neoptera</taxon>
        <taxon>Endopterygota</taxon>
        <taxon>Diptera</taxon>
        <taxon>Brachycera</taxon>
        <taxon>Muscomorpha</taxon>
        <taxon>Muscoidea</taxon>
        <taxon>Muscidae</taxon>
        <taxon>Stomoxys</taxon>
    </lineage>
</organism>
<proteinExistence type="predicted"/>
<dbReference type="PANTHER" id="PTHR21112:SF0">
    <property type="entry name" value="CHEMOSENSORY PROTEIN A 29A-RELATED"/>
    <property type="match status" value="1"/>
</dbReference>
<dbReference type="KEGG" id="scac:106090371"/>
<evidence type="ECO:0000313" key="2">
    <source>
        <dbReference type="Proteomes" id="UP000095300"/>
    </source>
</evidence>
<accession>A0A1I8PMN2</accession>
<dbReference type="OrthoDB" id="7424185at2759"/>
<gene>
    <name evidence="1" type="primary">106090371</name>
</gene>
<dbReference type="EnsemblMetazoa" id="SCAU009437-RA">
    <property type="protein sequence ID" value="SCAU009437-PA"/>
    <property type="gene ID" value="SCAU009437"/>
</dbReference>
<reference evidence="1" key="1">
    <citation type="submission" date="2020-05" db="UniProtKB">
        <authorList>
            <consortium name="EnsemblMetazoa"/>
        </authorList>
    </citation>
    <scope>IDENTIFICATION</scope>
    <source>
        <strain evidence="1">USDA</strain>
    </source>
</reference>
<dbReference type="AlphaFoldDB" id="A0A1I8PMN2"/>
<dbReference type="InterPro" id="IPR010512">
    <property type="entry name" value="DUF1091"/>
</dbReference>
<dbReference type="Pfam" id="PF06477">
    <property type="entry name" value="DUF1091"/>
    <property type="match status" value="1"/>
</dbReference>